<dbReference type="PROSITE" id="PS50222">
    <property type="entry name" value="EF_HAND_2"/>
    <property type="match status" value="2"/>
</dbReference>
<evidence type="ECO:0000313" key="7">
    <source>
        <dbReference type="Proteomes" id="UP000692954"/>
    </source>
</evidence>
<organism evidence="6 7">
    <name type="scientific">Paramecium sonneborni</name>
    <dbReference type="NCBI Taxonomy" id="65129"/>
    <lineage>
        <taxon>Eukaryota</taxon>
        <taxon>Sar</taxon>
        <taxon>Alveolata</taxon>
        <taxon>Ciliophora</taxon>
        <taxon>Intramacronucleata</taxon>
        <taxon>Oligohymenophorea</taxon>
        <taxon>Peniculida</taxon>
        <taxon>Parameciidae</taxon>
        <taxon>Paramecium</taxon>
    </lineage>
</organism>
<keyword evidence="2" id="KW-0677">Repeat</keyword>
<evidence type="ECO:0000256" key="3">
    <source>
        <dbReference type="ARBA" id="ARBA00022837"/>
    </source>
</evidence>
<name>A0A8S1RD95_9CILI</name>
<reference evidence="6" key="1">
    <citation type="submission" date="2021-01" db="EMBL/GenBank/DDBJ databases">
        <authorList>
            <consortium name="Genoscope - CEA"/>
            <person name="William W."/>
        </authorList>
    </citation>
    <scope>NUCLEOTIDE SEQUENCE</scope>
</reference>
<proteinExistence type="predicted"/>
<dbReference type="PROSITE" id="PS00018">
    <property type="entry name" value="EF_HAND_1"/>
    <property type="match status" value="1"/>
</dbReference>
<keyword evidence="1" id="KW-0479">Metal-binding</keyword>
<evidence type="ECO:0000259" key="5">
    <source>
        <dbReference type="PROSITE" id="PS50222"/>
    </source>
</evidence>
<feature type="domain" description="EF-hand" evidence="5">
    <location>
        <begin position="555"/>
        <end position="586"/>
    </location>
</feature>
<keyword evidence="3" id="KW-0106">Calcium</keyword>
<evidence type="ECO:0000256" key="1">
    <source>
        <dbReference type="ARBA" id="ARBA00022723"/>
    </source>
</evidence>
<dbReference type="InterPro" id="IPR051581">
    <property type="entry name" value="Ca-bind"/>
</dbReference>
<feature type="domain" description="EF-hand" evidence="5">
    <location>
        <begin position="194"/>
        <end position="229"/>
    </location>
</feature>
<evidence type="ECO:0000313" key="6">
    <source>
        <dbReference type="EMBL" id="CAD8125343.1"/>
    </source>
</evidence>
<dbReference type="Pfam" id="PF13499">
    <property type="entry name" value="EF-hand_7"/>
    <property type="match status" value="1"/>
</dbReference>
<sequence length="586" mass="69487">MPQLTPQTLNRLCEYFLYLAKLESEIEIIRNLLCEHNLFHPLFIFKHIDGISINPKGQIEPPDLLLFLEDNGFVHNLQGCIQFIDLYDEESKGFLLYSQFLRICLPQNNVTLRQKIALQNVDHPHLDQKISYTLGKLINYEIQAMQNTSSFIQKLQDSSDFSPSTCFEFIDSQNSQILMISNFKDLFQHSAIIIYPHELQSLFKRFDLLNDGVIDKLEFMKYFKKRVIHPKEFKTPIKEKSYLNNFKEKNQQKQLQSQQSNRQNKPQTTPIKKLNSILKQTGESPKKEFDNQRSVSFVESSKTCKTQNLNSSYIFKTPNTQNKKYIDQKTELRAQMQLFKVQKQHLNFDNSTIKKSTQKLPQKNNTKQSPKKNNKKFFNPSQFLKDILIKLMNFEKEIENIKFNLYTSSDFSIYNVFRVLDKKEIGYLVAEDLEQFINKQNLQLILKKISSDGRIKLNQFIQLLQPLSIQEQQFSKKQILNEKYLIQGRINQLLSLLFEKIYQREQFLEQIIQEIKHNQQYDIKYLFMMIDEDSCDNEISLKDLDSFLYKEEVQPELEDLELLFNRLDTDRDGKVSFPDFINIFSF</sequence>
<dbReference type="AlphaFoldDB" id="A0A8S1RD95"/>
<dbReference type="GO" id="GO:0005509">
    <property type="term" value="F:calcium ion binding"/>
    <property type="evidence" value="ECO:0007669"/>
    <property type="project" value="InterPro"/>
</dbReference>
<accession>A0A8S1RD95</accession>
<feature type="region of interest" description="Disordered" evidence="4">
    <location>
        <begin position="249"/>
        <end position="292"/>
    </location>
</feature>
<dbReference type="InterPro" id="IPR018247">
    <property type="entry name" value="EF_Hand_1_Ca_BS"/>
</dbReference>
<comment type="caution">
    <text evidence="6">The sequence shown here is derived from an EMBL/GenBank/DDBJ whole genome shotgun (WGS) entry which is preliminary data.</text>
</comment>
<dbReference type="InterPro" id="IPR002048">
    <property type="entry name" value="EF_hand_dom"/>
</dbReference>
<evidence type="ECO:0000256" key="2">
    <source>
        <dbReference type="ARBA" id="ARBA00022737"/>
    </source>
</evidence>
<evidence type="ECO:0000256" key="4">
    <source>
        <dbReference type="SAM" id="MobiDB-lite"/>
    </source>
</evidence>
<dbReference type="CDD" id="cd00051">
    <property type="entry name" value="EFh"/>
    <property type="match status" value="1"/>
</dbReference>
<feature type="compositionally biased region" description="Polar residues" evidence="4">
    <location>
        <begin position="350"/>
        <end position="360"/>
    </location>
</feature>
<dbReference type="Proteomes" id="UP000692954">
    <property type="component" value="Unassembled WGS sequence"/>
</dbReference>
<feature type="compositionally biased region" description="Low complexity" evidence="4">
    <location>
        <begin position="252"/>
        <end position="265"/>
    </location>
</feature>
<feature type="region of interest" description="Disordered" evidence="4">
    <location>
        <begin position="350"/>
        <end position="377"/>
    </location>
</feature>
<keyword evidence="7" id="KW-1185">Reference proteome</keyword>
<dbReference type="PANTHER" id="PTHR34524:SF6">
    <property type="entry name" value="CALCYPHOSINE LIKE"/>
    <property type="match status" value="1"/>
</dbReference>
<dbReference type="PANTHER" id="PTHR34524">
    <property type="entry name" value="CALCYPHOSIN"/>
    <property type="match status" value="1"/>
</dbReference>
<dbReference type="SMART" id="SM00054">
    <property type="entry name" value="EFh"/>
    <property type="match status" value="2"/>
</dbReference>
<dbReference type="EMBL" id="CAJJDN010000158">
    <property type="protein sequence ID" value="CAD8125343.1"/>
    <property type="molecule type" value="Genomic_DNA"/>
</dbReference>
<protein>
    <recommendedName>
        <fullName evidence="5">EF-hand domain-containing protein</fullName>
    </recommendedName>
</protein>
<gene>
    <name evidence="6" type="ORF">PSON_ATCC_30995.1.T1580066</name>
</gene>
<dbReference type="Pfam" id="PF13833">
    <property type="entry name" value="EF-hand_8"/>
    <property type="match status" value="1"/>
</dbReference>
<dbReference type="OrthoDB" id="293868at2759"/>